<comment type="caution">
    <text evidence="2">The sequence shown here is derived from an EMBL/GenBank/DDBJ whole genome shotgun (WGS) entry which is preliminary data.</text>
</comment>
<feature type="compositionally biased region" description="Low complexity" evidence="1">
    <location>
        <begin position="501"/>
        <end position="528"/>
    </location>
</feature>
<dbReference type="EMBL" id="JAULSW010000005">
    <property type="protein sequence ID" value="KAK3381321.1"/>
    <property type="molecule type" value="Genomic_DNA"/>
</dbReference>
<dbReference type="AlphaFoldDB" id="A0AAE0TVQ8"/>
<evidence type="ECO:0000313" key="3">
    <source>
        <dbReference type="Proteomes" id="UP001285441"/>
    </source>
</evidence>
<feature type="compositionally biased region" description="Basic and acidic residues" evidence="1">
    <location>
        <begin position="142"/>
        <end position="153"/>
    </location>
</feature>
<gene>
    <name evidence="2" type="ORF">B0H63DRAFT_200293</name>
</gene>
<feature type="compositionally biased region" description="Polar residues" evidence="1">
    <location>
        <begin position="566"/>
        <end position="582"/>
    </location>
</feature>
<keyword evidence="3" id="KW-1185">Reference proteome</keyword>
<sequence>MADASSLSVESSTPKAVKDKNCPFCQQAFTSSSLGRHLDLYIKERNPKGPDGVHDVDAIRKLRGNITRRQAKAALSRRGTSASVGTPTAGSRRSPASEYAESPMVKSPVSLKEGAPAGDSIGRQYPFNTPWEATGVINDVPAPREGDGSRAGEGDSSAEALKPPLPPPRAASRQSMKQQLDTRQRVQDALDTARAAELALREIVGSWRAAKQQFDMNSMPFDFDPLSLDFPTLTLQCLEPPPTLFSSTQHPTSTSWSILPPGPKQYDALQAYFEQEFKKWKITCATAVTAVNEDLPYPPPLSAFKPDTKEEVRKAEKKAEVMEKQVFGHIQSTYDVWNALPSGQRQNLWILELARGVGRKQKEIEKLHEVQFSLRQDNMNLKSQIEHLNRLQQPREFKIAHPSTIFIDPKMMDFIHEESLRQWRGVGLNISDRHSDLNTIVSSAIDRWKNVIVSTRSASGGLQSQRPLNPPTVGSGAFQSQRPLNRPAGESASGELKSAMTSSSSVQAQLQTAQSQSQQSQPPLVSAAPNPPQSHHSSVVNSNALAYAASAASLVSSHTSSEPHLPSTNTTDVPHATPSINIDANEDEDVEVGEDEDDGEDDDEEMSDQDADADADADGDAEMDDDSQYASMITSTIGDSGSNAQAHQMQQQQQQQQHHTRHIATLPAQSNHLGVSRTRGEIQQQPQFLNRGNSGLVSNRSVTHGGGQAAHGTMNTMHRSITGMGTMQARGGGPQQHHNQHHNNNNMVAHGRIAHTDMSMMQGVAGGEPMYMD</sequence>
<feature type="compositionally biased region" description="Polar residues" evidence="1">
    <location>
        <begin position="1"/>
        <end position="14"/>
    </location>
</feature>
<name>A0AAE0TVQ8_9PEZI</name>
<organism evidence="2 3">
    <name type="scientific">Podospora didyma</name>
    <dbReference type="NCBI Taxonomy" id="330526"/>
    <lineage>
        <taxon>Eukaryota</taxon>
        <taxon>Fungi</taxon>
        <taxon>Dikarya</taxon>
        <taxon>Ascomycota</taxon>
        <taxon>Pezizomycotina</taxon>
        <taxon>Sordariomycetes</taxon>
        <taxon>Sordariomycetidae</taxon>
        <taxon>Sordariales</taxon>
        <taxon>Podosporaceae</taxon>
        <taxon>Podospora</taxon>
    </lineage>
</organism>
<evidence type="ECO:0000256" key="1">
    <source>
        <dbReference type="SAM" id="MobiDB-lite"/>
    </source>
</evidence>
<accession>A0AAE0TVQ8</accession>
<feature type="compositionally biased region" description="Low complexity" evidence="1">
    <location>
        <begin position="644"/>
        <end position="657"/>
    </location>
</feature>
<dbReference type="Proteomes" id="UP001285441">
    <property type="component" value="Unassembled WGS sequence"/>
</dbReference>
<feature type="region of interest" description="Disordered" evidence="1">
    <location>
        <begin position="690"/>
        <end position="713"/>
    </location>
</feature>
<feature type="region of interest" description="Disordered" evidence="1">
    <location>
        <begin position="459"/>
        <end position="538"/>
    </location>
</feature>
<feature type="region of interest" description="Disordered" evidence="1">
    <location>
        <begin position="68"/>
        <end position="184"/>
    </location>
</feature>
<feature type="region of interest" description="Disordered" evidence="1">
    <location>
        <begin position="557"/>
        <end position="661"/>
    </location>
</feature>
<protein>
    <submittedName>
        <fullName evidence="2">Uncharacterized protein</fullName>
    </submittedName>
</protein>
<reference evidence="2" key="2">
    <citation type="submission" date="2023-06" db="EMBL/GenBank/DDBJ databases">
        <authorList>
            <consortium name="Lawrence Berkeley National Laboratory"/>
            <person name="Haridas S."/>
            <person name="Hensen N."/>
            <person name="Bonometti L."/>
            <person name="Westerberg I."/>
            <person name="Brannstrom I.O."/>
            <person name="Guillou S."/>
            <person name="Cros-Aarteil S."/>
            <person name="Calhoun S."/>
            <person name="Kuo A."/>
            <person name="Mondo S."/>
            <person name="Pangilinan J."/>
            <person name="Riley R."/>
            <person name="LaButti K."/>
            <person name="Andreopoulos B."/>
            <person name="Lipzen A."/>
            <person name="Chen C."/>
            <person name="Yanf M."/>
            <person name="Daum C."/>
            <person name="Ng V."/>
            <person name="Clum A."/>
            <person name="Steindorff A."/>
            <person name="Ohm R."/>
            <person name="Martin F."/>
            <person name="Silar P."/>
            <person name="Natvig D."/>
            <person name="Lalanne C."/>
            <person name="Gautier V."/>
            <person name="Ament-velasquez S.L."/>
            <person name="Kruys A."/>
            <person name="Hutchinson M.I."/>
            <person name="Powell A.J."/>
            <person name="Barry K."/>
            <person name="Miller A.N."/>
            <person name="Grigoriev I.V."/>
            <person name="Debuchy R."/>
            <person name="Gladieux P."/>
            <person name="Thoren M.H."/>
            <person name="Johannesson H."/>
        </authorList>
    </citation>
    <scope>NUCLEOTIDE SEQUENCE</scope>
    <source>
        <strain evidence="2">CBS 232.78</strain>
    </source>
</reference>
<feature type="compositionally biased region" description="Polar residues" evidence="1">
    <location>
        <begin position="78"/>
        <end position="91"/>
    </location>
</feature>
<reference evidence="2" key="1">
    <citation type="journal article" date="2023" name="Mol. Phylogenet. Evol.">
        <title>Genome-scale phylogeny and comparative genomics of the fungal order Sordariales.</title>
        <authorList>
            <person name="Hensen N."/>
            <person name="Bonometti L."/>
            <person name="Westerberg I."/>
            <person name="Brannstrom I.O."/>
            <person name="Guillou S."/>
            <person name="Cros-Aarteil S."/>
            <person name="Calhoun S."/>
            <person name="Haridas S."/>
            <person name="Kuo A."/>
            <person name="Mondo S."/>
            <person name="Pangilinan J."/>
            <person name="Riley R."/>
            <person name="LaButti K."/>
            <person name="Andreopoulos B."/>
            <person name="Lipzen A."/>
            <person name="Chen C."/>
            <person name="Yan M."/>
            <person name="Daum C."/>
            <person name="Ng V."/>
            <person name="Clum A."/>
            <person name="Steindorff A."/>
            <person name="Ohm R.A."/>
            <person name="Martin F."/>
            <person name="Silar P."/>
            <person name="Natvig D.O."/>
            <person name="Lalanne C."/>
            <person name="Gautier V."/>
            <person name="Ament-Velasquez S.L."/>
            <person name="Kruys A."/>
            <person name="Hutchinson M.I."/>
            <person name="Powell A.J."/>
            <person name="Barry K."/>
            <person name="Miller A.N."/>
            <person name="Grigoriev I.V."/>
            <person name="Debuchy R."/>
            <person name="Gladieux P."/>
            <person name="Hiltunen Thoren M."/>
            <person name="Johannesson H."/>
        </authorList>
    </citation>
    <scope>NUCLEOTIDE SEQUENCE</scope>
    <source>
        <strain evidence="2">CBS 232.78</strain>
    </source>
</reference>
<proteinExistence type="predicted"/>
<feature type="compositionally biased region" description="Polar residues" evidence="1">
    <location>
        <begin position="629"/>
        <end position="643"/>
    </location>
</feature>
<feature type="region of interest" description="Disordered" evidence="1">
    <location>
        <begin position="1"/>
        <end position="20"/>
    </location>
</feature>
<feature type="compositionally biased region" description="Polar residues" evidence="1">
    <location>
        <begin position="690"/>
        <end position="702"/>
    </location>
</feature>
<evidence type="ECO:0000313" key="2">
    <source>
        <dbReference type="EMBL" id="KAK3381321.1"/>
    </source>
</evidence>
<feature type="compositionally biased region" description="Acidic residues" evidence="1">
    <location>
        <begin position="584"/>
        <end position="627"/>
    </location>
</feature>